<comment type="caution">
    <text evidence="9">The sequence shown here is derived from an EMBL/GenBank/DDBJ whole genome shotgun (WGS) entry which is preliminary data.</text>
</comment>
<feature type="region of interest" description="Disordered" evidence="7">
    <location>
        <begin position="472"/>
        <end position="494"/>
    </location>
</feature>
<dbReference type="Gene3D" id="3.20.20.220">
    <property type="match status" value="1"/>
</dbReference>
<dbReference type="EMBL" id="BMAR01000001">
    <property type="protein sequence ID" value="GFR39754.1"/>
    <property type="molecule type" value="Genomic_DNA"/>
</dbReference>
<dbReference type="GO" id="GO:0071949">
    <property type="term" value="F:FAD binding"/>
    <property type="evidence" value="ECO:0007669"/>
    <property type="project" value="TreeGrafter"/>
</dbReference>
<dbReference type="InterPro" id="IPR002048">
    <property type="entry name" value="EF_hand_dom"/>
</dbReference>
<feature type="domain" description="EF-hand" evidence="8">
    <location>
        <begin position="313"/>
        <end position="348"/>
    </location>
</feature>
<dbReference type="SUPFAM" id="SSF51730">
    <property type="entry name" value="FAD-linked oxidoreductase"/>
    <property type="match status" value="1"/>
</dbReference>
<evidence type="ECO:0000259" key="8">
    <source>
        <dbReference type="PROSITE" id="PS50222"/>
    </source>
</evidence>
<reference evidence="9 10" key="1">
    <citation type="journal article" date="2021" name="Sci. Rep.">
        <title>Genome sequencing of the multicellular alga Astrephomene provides insights into convergent evolution of germ-soma differentiation.</title>
        <authorList>
            <person name="Yamashita S."/>
            <person name="Yamamoto K."/>
            <person name="Matsuzaki R."/>
            <person name="Suzuki S."/>
            <person name="Yamaguchi H."/>
            <person name="Hirooka S."/>
            <person name="Minakuchi Y."/>
            <person name="Miyagishima S."/>
            <person name="Kawachi M."/>
            <person name="Toyoda A."/>
            <person name="Nozaki H."/>
        </authorList>
    </citation>
    <scope>NUCLEOTIDE SEQUENCE [LARGE SCALE GENOMIC DNA]</scope>
    <source>
        <strain evidence="9 10">NIES-4017</strain>
    </source>
</reference>
<dbReference type="GO" id="GO:0010133">
    <property type="term" value="P:L-proline catabolic process to L-glutamate"/>
    <property type="evidence" value="ECO:0007669"/>
    <property type="project" value="TreeGrafter"/>
</dbReference>
<keyword evidence="6" id="KW-0285">Flavoprotein</keyword>
<sequence length="712" mass="77054">MQVVGSQPQVRLRASAGMQPAARLLSGFSRAGARRGPIQLQVFRNYGFEPDKETGKQTDLTFTVRKTISLASNTIITHSTPSVYTSSPRFYHLILLSRPQPLPIPFFLYLYVSIPHHLNQDHAAIFEGRSTADLLRALLVLRLCASPPFVSHSEALLDTARRLLGDRTALDTLVGQTFYKHFCVGKEPADVWARMNALRAHGIGAILDYAEEEDLLSHCKPQEAQQQKQGAAAAAGSSSSGGVTARDPLGGESLIQSRVSARTYDYQDEDACERHTAAFLAAIDTAATLPGQGFAAIKLSALGDPALLQHLSDALSSIHLLFRQYDVDGDGVVTRAEFEEVYQRLAAAQGLRSTSSERSAVWGLLDSEGAGQVDYVSWTQRLDVRHLPELAASLEAQAAASMDLGNSSAPSSSARPWLLSPAEQSQLDSLLGRLERLVARAVGKGVKLMVDAEQSLLQPAIDHIALHLMREHNQRRSSAGADTAAGAGAGSSGAEEQDGAVIFLTYQAYLRDAHARLQADLSRAEREGYVLGAKLVRGAYLHLERRHAAEVGRPSPVWDRIEQTHGSFDACLDTLFAAVAAGRAELMIGSHNQSSVEGAVGRMTALGLDPSEAPVYFGQLMGMADNLSFTLGQHGYKVFKYCPYGSVDKVIPYLLRRVNENQYVLKGGKQDVTLLWAELRRRALQDTEHSPLARLLAALPLPRLGGGRGASA</sequence>
<dbReference type="EC" id="1.5.5.2" evidence="2 6"/>
<keyword evidence="10" id="KW-1185">Reference proteome</keyword>
<dbReference type="PROSITE" id="PS00018">
    <property type="entry name" value="EF_HAND_1"/>
    <property type="match status" value="1"/>
</dbReference>
<comment type="function">
    <text evidence="6">Converts proline to delta-1-pyrroline-5-carboxylate.</text>
</comment>
<comment type="similarity">
    <text evidence="1 6">Belongs to the proline oxidase family.</text>
</comment>
<evidence type="ECO:0000313" key="10">
    <source>
        <dbReference type="Proteomes" id="UP001054857"/>
    </source>
</evidence>
<keyword evidence="6" id="KW-0274">FAD</keyword>
<dbReference type="InterPro" id="IPR002872">
    <property type="entry name" value="Proline_DH_dom"/>
</dbReference>
<proteinExistence type="inferred from homology"/>
<evidence type="ECO:0000256" key="7">
    <source>
        <dbReference type="SAM" id="MobiDB-lite"/>
    </source>
</evidence>
<comment type="catalytic activity">
    <reaction evidence="6">
        <text>L-proline + a quinone = (S)-1-pyrroline-5-carboxylate + a quinol + H(+)</text>
        <dbReference type="Rhea" id="RHEA:23784"/>
        <dbReference type="ChEBI" id="CHEBI:15378"/>
        <dbReference type="ChEBI" id="CHEBI:17388"/>
        <dbReference type="ChEBI" id="CHEBI:24646"/>
        <dbReference type="ChEBI" id="CHEBI:60039"/>
        <dbReference type="ChEBI" id="CHEBI:132124"/>
        <dbReference type="EC" id="1.5.5.2"/>
    </reaction>
</comment>
<dbReference type="Pfam" id="PF01619">
    <property type="entry name" value="Pro_dh"/>
    <property type="match status" value="1"/>
</dbReference>
<evidence type="ECO:0000256" key="2">
    <source>
        <dbReference type="ARBA" id="ARBA00012695"/>
    </source>
</evidence>
<dbReference type="PROSITE" id="PS50222">
    <property type="entry name" value="EF_HAND_2"/>
    <property type="match status" value="1"/>
</dbReference>
<protein>
    <recommendedName>
        <fullName evidence="2 6">Proline dehydrogenase</fullName>
        <ecNumber evidence="2 6">1.5.5.2</ecNumber>
    </recommendedName>
</protein>
<dbReference type="GO" id="GO:0005739">
    <property type="term" value="C:mitochondrion"/>
    <property type="evidence" value="ECO:0007669"/>
    <property type="project" value="TreeGrafter"/>
</dbReference>
<comment type="cofactor">
    <cofactor evidence="6">
        <name>FAD</name>
        <dbReference type="ChEBI" id="CHEBI:57692"/>
    </cofactor>
</comment>
<dbReference type="InterPro" id="IPR015659">
    <property type="entry name" value="Proline_oxidase"/>
</dbReference>
<dbReference type="InterPro" id="IPR029041">
    <property type="entry name" value="FAD-linked_oxidoreductase-like"/>
</dbReference>
<dbReference type="InterPro" id="IPR018247">
    <property type="entry name" value="EF_Hand_1_Ca_BS"/>
</dbReference>
<evidence type="ECO:0000256" key="3">
    <source>
        <dbReference type="ARBA" id="ARBA00022837"/>
    </source>
</evidence>
<dbReference type="GO" id="GO:0004657">
    <property type="term" value="F:proline dehydrogenase activity"/>
    <property type="evidence" value="ECO:0007669"/>
    <property type="project" value="UniProtKB-EC"/>
</dbReference>
<dbReference type="Gene3D" id="1.10.238.10">
    <property type="entry name" value="EF-hand"/>
    <property type="match status" value="1"/>
</dbReference>
<evidence type="ECO:0000256" key="4">
    <source>
        <dbReference type="ARBA" id="ARBA00023002"/>
    </source>
</evidence>
<feature type="compositionally biased region" description="Low complexity" evidence="7">
    <location>
        <begin position="224"/>
        <end position="242"/>
    </location>
</feature>
<organism evidence="9 10">
    <name type="scientific">Astrephomene gubernaculifera</name>
    <dbReference type="NCBI Taxonomy" id="47775"/>
    <lineage>
        <taxon>Eukaryota</taxon>
        <taxon>Viridiplantae</taxon>
        <taxon>Chlorophyta</taxon>
        <taxon>core chlorophytes</taxon>
        <taxon>Chlorophyceae</taxon>
        <taxon>CS clade</taxon>
        <taxon>Chlamydomonadales</taxon>
        <taxon>Astrephomenaceae</taxon>
        <taxon>Astrephomene</taxon>
    </lineage>
</organism>
<gene>
    <name evidence="9" type="ORF">Agub_g238</name>
</gene>
<dbReference type="AlphaFoldDB" id="A0AAD3HFV8"/>
<keyword evidence="4 6" id="KW-0560">Oxidoreductase</keyword>
<feature type="region of interest" description="Disordered" evidence="7">
    <location>
        <begin position="220"/>
        <end position="250"/>
    </location>
</feature>
<evidence type="ECO:0000256" key="6">
    <source>
        <dbReference type="RuleBase" id="RU364054"/>
    </source>
</evidence>
<dbReference type="InterPro" id="IPR011992">
    <property type="entry name" value="EF-hand-dom_pair"/>
</dbReference>
<accession>A0AAD3HFV8</accession>
<keyword evidence="3" id="KW-0106">Calcium</keyword>
<dbReference type="GO" id="GO:0005509">
    <property type="term" value="F:calcium ion binding"/>
    <property type="evidence" value="ECO:0007669"/>
    <property type="project" value="InterPro"/>
</dbReference>
<feature type="compositionally biased region" description="Low complexity" evidence="7">
    <location>
        <begin position="477"/>
        <end position="486"/>
    </location>
</feature>
<dbReference type="SUPFAM" id="SSF47473">
    <property type="entry name" value="EF-hand"/>
    <property type="match status" value="1"/>
</dbReference>
<dbReference type="PANTHER" id="PTHR13914">
    <property type="entry name" value="PROLINE OXIDASE"/>
    <property type="match status" value="1"/>
</dbReference>
<keyword evidence="5 6" id="KW-0642">Proline metabolism</keyword>
<dbReference type="PANTHER" id="PTHR13914:SF0">
    <property type="entry name" value="PROLINE DEHYDROGENASE 1, MITOCHONDRIAL"/>
    <property type="match status" value="1"/>
</dbReference>
<dbReference type="Proteomes" id="UP001054857">
    <property type="component" value="Unassembled WGS sequence"/>
</dbReference>
<evidence type="ECO:0000256" key="5">
    <source>
        <dbReference type="ARBA" id="ARBA00023062"/>
    </source>
</evidence>
<evidence type="ECO:0000313" key="9">
    <source>
        <dbReference type="EMBL" id="GFR39754.1"/>
    </source>
</evidence>
<evidence type="ECO:0000256" key="1">
    <source>
        <dbReference type="ARBA" id="ARBA00005869"/>
    </source>
</evidence>
<name>A0AAD3HFV8_9CHLO</name>